<accession>A0A0B0MU19</accession>
<gene>
    <name evidence="1" type="ORF">F383_27261</name>
</gene>
<comment type="caution">
    <text evidence="1">The sequence shown here is derived from an EMBL/GenBank/DDBJ whole genome shotgun (WGS) entry which is preliminary data.</text>
</comment>
<dbReference type="EMBL" id="JRRC01390172">
    <property type="protein sequence ID" value="KHG03832.1"/>
    <property type="molecule type" value="Genomic_DNA"/>
</dbReference>
<reference evidence="2" key="1">
    <citation type="submission" date="2014-09" db="EMBL/GenBank/DDBJ databases">
        <authorList>
            <person name="Mudge J."/>
            <person name="Ramaraj T."/>
            <person name="Lindquist I.E."/>
            <person name="Bharti A.K."/>
            <person name="Sundararajan A."/>
            <person name="Cameron C.T."/>
            <person name="Woodward J.E."/>
            <person name="May G.D."/>
            <person name="Brubaker C."/>
            <person name="Broadhvest J."/>
            <person name="Wilkins T.A."/>
        </authorList>
    </citation>
    <scope>NUCLEOTIDE SEQUENCE</scope>
    <source>
        <strain evidence="2">cv. AKA8401</strain>
    </source>
</reference>
<name>A0A0B0MU19_GOSAR</name>
<dbReference type="Proteomes" id="UP000032142">
    <property type="component" value="Unassembled WGS sequence"/>
</dbReference>
<proteinExistence type="predicted"/>
<organism evidence="1 2">
    <name type="scientific">Gossypium arboreum</name>
    <name type="common">Tree cotton</name>
    <name type="synonym">Gossypium nanking</name>
    <dbReference type="NCBI Taxonomy" id="29729"/>
    <lineage>
        <taxon>Eukaryota</taxon>
        <taxon>Viridiplantae</taxon>
        <taxon>Streptophyta</taxon>
        <taxon>Embryophyta</taxon>
        <taxon>Tracheophyta</taxon>
        <taxon>Spermatophyta</taxon>
        <taxon>Magnoliopsida</taxon>
        <taxon>eudicotyledons</taxon>
        <taxon>Gunneridae</taxon>
        <taxon>Pentapetalae</taxon>
        <taxon>rosids</taxon>
        <taxon>malvids</taxon>
        <taxon>Malvales</taxon>
        <taxon>Malvaceae</taxon>
        <taxon>Malvoideae</taxon>
        <taxon>Gossypium</taxon>
    </lineage>
</organism>
<evidence type="ECO:0000313" key="1">
    <source>
        <dbReference type="EMBL" id="KHG03832.1"/>
    </source>
</evidence>
<evidence type="ECO:0000313" key="2">
    <source>
        <dbReference type="Proteomes" id="UP000032142"/>
    </source>
</evidence>
<dbReference type="AlphaFoldDB" id="A0A0B0MU19"/>
<keyword evidence="2" id="KW-1185">Reference proteome</keyword>
<sequence length="54" mass="6075">MIYVTSELMNCGRVHDICDTCFGISGTGLIYITDGRVVQHVLQILDNLCEQTRE</sequence>
<protein>
    <submittedName>
        <fullName evidence="1">Proprotein convertase subtilisin/kexin type 6</fullName>
    </submittedName>
</protein>